<gene>
    <name evidence="1" type="ORF">MEUPH1_LOCUS19455</name>
</gene>
<dbReference type="Proteomes" id="UP001160148">
    <property type="component" value="Unassembled WGS sequence"/>
</dbReference>
<evidence type="ECO:0000313" key="1">
    <source>
        <dbReference type="EMBL" id="CAI6364656.1"/>
    </source>
</evidence>
<sequence>MLLLSATLIAVRVSLYDGDVIVRATATLVPRAAIELSRSSPSLLLLLLLLLLCNGIGSPDTAAGVVRETVRVRNNITVRRKTRTKINHNLCIDDNNK</sequence>
<name>A0AAV0XAD5_9HEMI</name>
<evidence type="ECO:0008006" key="3">
    <source>
        <dbReference type="Google" id="ProtNLM"/>
    </source>
</evidence>
<organism evidence="1 2">
    <name type="scientific">Macrosiphum euphorbiae</name>
    <name type="common">potato aphid</name>
    <dbReference type="NCBI Taxonomy" id="13131"/>
    <lineage>
        <taxon>Eukaryota</taxon>
        <taxon>Metazoa</taxon>
        <taxon>Ecdysozoa</taxon>
        <taxon>Arthropoda</taxon>
        <taxon>Hexapoda</taxon>
        <taxon>Insecta</taxon>
        <taxon>Pterygota</taxon>
        <taxon>Neoptera</taxon>
        <taxon>Paraneoptera</taxon>
        <taxon>Hemiptera</taxon>
        <taxon>Sternorrhyncha</taxon>
        <taxon>Aphidomorpha</taxon>
        <taxon>Aphidoidea</taxon>
        <taxon>Aphididae</taxon>
        <taxon>Macrosiphini</taxon>
        <taxon>Macrosiphum</taxon>
    </lineage>
</organism>
<accession>A0AAV0XAD5</accession>
<evidence type="ECO:0000313" key="2">
    <source>
        <dbReference type="Proteomes" id="UP001160148"/>
    </source>
</evidence>
<keyword evidence="2" id="KW-1185">Reference proteome</keyword>
<dbReference type="EMBL" id="CARXXK010000004">
    <property type="protein sequence ID" value="CAI6364656.1"/>
    <property type="molecule type" value="Genomic_DNA"/>
</dbReference>
<reference evidence="1 2" key="1">
    <citation type="submission" date="2023-01" db="EMBL/GenBank/DDBJ databases">
        <authorList>
            <person name="Whitehead M."/>
        </authorList>
    </citation>
    <scope>NUCLEOTIDE SEQUENCE [LARGE SCALE GENOMIC DNA]</scope>
</reference>
<protein>
    <recommendedName>
        <fullName evidence="3">Secreted protein</fullName>
    </recommendedName>
</protein>
<dbReference type="AlphaFoldDB" id="A0AAV0XAD5"/>
<comment type="caution">
    <text evidence="1">The sequence shown here is derived from an EMBL/GenBank/DDBJ whole genome shotgun (WGS) entry which is preliminary data.</text>
</comment>
<proteinExistence type="predicted"/>